<keyword evidence="2" id="KW-0677">Repeat</keyword>
<dbReference type="PRINTS" id="PR00503">
    <property type="entry name" value="BROMODOMAIN"/>
</dbReference>
<reference evidence="11 12" key="1">
    <citation type="journal article" date="2019" name="Commun. Biol.">
        <title>The bagworm genome reveals a unique fibroin gene that provides high tensile strength.</title>
        <authorList>
            <person name="Kono N."/>
            <person name="Nakamura H."/>
            <person name="Ohtoshi R."/>
            <person name="Tomita M."/>
            <person name="Numata K."/>
            <person name="Arakawa K."/>
        </authorList>
    </citation>
    <scope>NUCLEOTIDE SEQUENCE [LARGE SCALE GENOMIC DNA]</scope>
</reference>
<sequence length="843" mass="96806">MSKRRRTSSVASRGADDDSDDGMESSNPVPPPSGRKKKKMDPSEICQQLYDTIRSYKKEDGTLLCDSFIRAPKRRQEPQYYEVVSQPIDLLRVQQKLKTDTYEDIEELSADIELLVNNAKAFYKPDTIEYKDASDLWKLFIQHKHALDSGDELKIAKLSRNGSSSRRSDVTEDLSETSTNNDEDNVFEELFNAVMTATTDNRPLYPEFQFLPSKRRYPEYYNVIDSPIDLKTIAQKIQGGEYTNLNELERDMLLMVIQVKKQEIEQHGRTPCKTSERIRSKRTSRIGPVPTSATMAIMEPPGSENESDGRSDMKRLVLKLQKCDFELEDKECSGARKKFEDVKLEELLNQNRCQTLTELGKTLPIDESTVSKHLKVLGMIQKQGHWVSYELKPRDVEWRFLTCELLLQRQKRKVKTYLEMLQSEVLLHPPYSPDIVPSDFHLLRSIAHGLAAQRFHSYEEAKKWIDSWIASKDMSFFRRGIHILPERWEKHSEDSDKGDDSDTEDKINEDSPQWKLLDTVRNHLGPNEKVIPEMYQRVRAKVLELLKDLPHIVITTDIWTSDSSSQSNDFISLTAHGITATFEYKSYCLEILPFDGSHTGTNIASNLNKVFHDWNIQDRVRAIVSDNAANISVVIRDIQETHNVVPVKCLAHSLQLVIKARLFKDDKVKEMITKARSIIGHFNHSTSSNKVLKEMQDTHNIANHVLIQDISTRWDSTLQALRRLLQRVAVQACLPRITCKAELTTEEWIMMEKVQKRLVELIINLNEDLYSENASDMVAPTPSTSSEMTASGGLWSVCENIIRESEEDDPLSTLSNNSLKEEVEKYLRSPNIPRDADPTFLAQ</sequence>
<comment type="caution">
    <text evidence="11">The sequence shown here is derived from an EMBL/GenBank/DDBJ whole genome shotgun (WGS) entry which is preliminary data.</text>
</comment>
<evidence type="ECO:0000256" key="1">
    <source>
        <dbReference type="ARBA" id="ARBA00004123"/>
    </source>
</evidence>
<dbReference type="InterPro" id="IPR037382">
    <property type="entry name" value="Rsc/polybromo"/>
</dbReference>
<dbReference type="Proteomes" id="UP000299102">
    <property type="component" value="Unassembled WGS sequence"/>
</dbReference>
<dbReference type="GO" id="GO:0016514">
    <property type="term" value="C:SWI/SNF complex"/>
    <property type="evidence" value="ECO:0007669"/>
    <property type="project" value="TreeGrafter"/>
</dbReference>
<dbReference type="InterPro" id="IPR001487">
    <property type="entry name" value="Bromodomain"/>
</dbReference>
<evidence type="ECO:0000256" key="5">
    <source>
        <dbReference type="ARBA" id="ARBA00023117"/>
    </source>
</evidence>
<dbReference type="GO" id="GO:0006338">
    <property type="term" value="P:chromatin remodeling"/>
    <property type="evidence" value="ECO:0007669"/>
    <property type="project" value="InterPro"/>
</dbReference>
<feature type="domain" description="Bromo" evidence="10">
    <location>
        <begin position="60"/>
        <end position="130"/>
    </location>
</feature>
<dbReference type="SUPFAM" id="SSF53098">
    <property type="entry name" value="Ribonuclease H-like"/>
    <property type="match status" value="1"/>
</dbReference>
<evidence type="ECO:0000313" key="11">
    <source>
        <dbReference type="EMBL" id="GBP69257.1"/>
    </source>
</evidence>
<dbReference type="GO" id="GO:0003676">
    <property type="term" value="F:nucleic acid binding"/>
    <property type="evidence" value="ECO:0007669"/>
    <property type="project" value="InterPro"/>
</dbReference>
<dbReference type="SUPFAM" id="SSF47370">
    <property type="entry name" value="Bromodomain"/>
    <property type="match status" value="2"/>
</dbReference>
<evidence type="ECO:0000256" key="7">
    <source>
        <dbReference type="ARBA" id="ARBA00023242"/>
    </source>
</evidence>
<dbReference type="CDD" id="cd05524">
    <property type="entry name" value="Bromo_polybromo_I"/>
    <property type="match status" value="1"/>
</dbReference>
<dbReference type="GO" id="GO:0003682">
    <property type="term" value="F:chromatin binding"/>
    <property type="evidence" value="ECO:0007669"/>
    <property type="project" value="TreeGrafter"/>
</dbReference>
<keyword evidence="12" id="KW-1185">Reference proteome</keyword>
<organism evidence="11 12">
    <name type="scientific">Eumeta variegata</name>
    <name type="common">Bagworm moth</name>
    <name type="synonym">Eumeta japonica</name>
    <dbReference type="NCBI Taxonomy" id="151549"/>
    <lineage>
        <taxon>Eukaryota</taxon>
        <taxon>Metazoa</taxon>
        <taxon>Ecdysozoa</taxon>
        <taxon>Arthropoda</taxon>
        <taxon>Hexapoda</taxon>
        <taxon>Insecta</taxon>
        <taxon>Pterygota</taxon>
        <taxon>Neoptera</taxon>
        <taxon>Endopterygota</taxon>
        <taxon>Lepidoptera</taxon>
        <taxon>Glossata</taxon>
        <taxon>Ditrysia</taxon>
        <taxon>Tineoidea</taxon>
        <taxon>Psychidae</taxon>
        <taxon>Oiketicinae</taxon>
        <taxon>Eumeta</taxon>
    </lineage>
</organism>
<dbReference type="EMBL" id="BGZK01001035">
    <property type="protein sequence ID" value="GBP69257.1"/>
    <property type="molecule type" value="Genomic_DNA"/>
</dbReference>
<evidence type="ECO:0000259" key="10">
    <source>
        <dbReference type="PROSITE" id="PS50014"/>
    </source>
</evidence>
<evidence type="ECO:0000256" key="4">
    <source>
        <dbReference type="ARBA" id="ARBA00023015"/>
    </source>
</evidence>
<keyword evidence="3" id="KW-0156">Chromatin regulator</keyword>
<gene>
    <name evidence="11" type="primary">Pbrm1</name>
    <name evidence="11" type="ORF">EVAR_56801_1</name>
</gene>
<dbReference type="InterPro" id="IPR036388">
    <property type="entry name" value="WH-like_DNA-bd_sf"/>
</dbReference>
<dbReference type="Gene3D" id="1.20.920.10">
    <property type="entry name" value="Bromodomain-like"/>
    <property type="match status" value="2"/>
</dbReference>
<protein>
    <submittedName>
        <fullName evidence="11">Protein polybromo-1</fullName>
    </submittedName>
</protein>
<dbReference type="InterPro" id="IPR011991">
    <property type="entry name" value="ArsR-like_HTH"/>
</dbReference>
<dbReference type="InterPro" id="IPR036427">
    <property type="entry name" value="Bromodomain-like_sf"/>
</dbReference>
<dbReference type="CDD" id="cd00090">
    <property type="entry name" value="HTH_ARSR"/>
    <property type="match status" value="1"/>
</dbReference>
<keyword evidence="7" id="KW-0539">Nucleus</keyword>
<accession>A0A4C1Y3Z5</accession>
<feature type="domain" description="Bromo" evidence="10">
    <location>
        <begin position="200"/>
        <end position="256"/>
    </location>
</feature>
<dbReference type="SMART" id="SM00297">
    <property type="entry name" value="BROMO"/>
    <property type="match status" value="2"/>
</dbReference>
<evidence type="ECO:0000256" key="3">
    <source>
        <dbReference type="ARBA" id="ARBA00022853"/>
    </source>
</evidence>
<proteinExistence type="predicted"/>
<keyword evidence="4" id="KW-0805">Transcription regulation</keyword>
<dbReference type="GO" id="GO:0016586">
    <property type="term" value="C:RSC-type complex"/>
    <property type="evidence" value="ECO:0007669"/>
    <property type="project" value="InterPro"/>
</dbReference>
<dbReference type="Gene3D" id="1.10.10.10">
    <property type="entry name" value="Winged helix-like DNA-binding domain superfamily/Winged helix DNA-binding domain"/>
    <property type="match status" value="1"/>
</dbReference>
<dbReference type="STRING" id="151549.A0A4C1Y3Z5"/>
<dbReference type="AlphaFoldDB" id="A0A4C1Y3Z5"/>
<evidence type="ECO:0000256" key="2">
    <source>
        <dbReference type="ARBA" id="ARBA00022737"/>
    </source>
</evidence>
<dbReference type="PANTHER" id="PTHR16062:SF19">
    <property type="entry name" value="PROTEIN POLYBROMO-1"/>
    <property type="match status" value="1"/>
</dbReference>
<dbReference type="OrthoDB" id="10009055at2759"/>
<dbReference type="InterPro" id="IPR036397">
    <property type="entry name" value="RNaseH_sf"/>
</dbReference>
<feature type="compositionally biased region" description="Basic and acidic residues" evidence="9">
    <location>
        <begin position="267"/>
        <end position="278"/>
    </location>
</feature>
<evidence type="ECO:0000256" key="9">
    <source>
        <dbReference type="SAM" id="MobiDB-lite"/>
    </source>
</evidence>
<dbReference type="PROSITE" id="PS50014">
    <property type="entry name" value="BROMODOMAIN_2"/>
    <property type="match status" value="2"/>
</dbReference>
<feature type="region of interest" description="Disordered" evidence="9">
    <location>
        <begin position="1"/>
        <end position="43"/>
    </location>
</feature>
<feature type="region of interest" description="Disordered" evidence="9">
    <location>
        <begin position="161"/>
        <end position="182"/>
    </location>
</feature>
<evidence type="ECO:0000256" key="8">
    <source>
        <dbReference type="PROSITE-ProRule" id="PRU00035"/>
    </source>
</evidence>
<dbReference type="InterPro" id="IPR012337">
    <property type="entry name" value="RNaseH-like_sf"/>
</dbReference>
<feature type="region of interest" description="Disordered" evidence="9">
    <location>
        <begin position="267"/>
        <end position="311"/>
    </location>
</feature>
<comment type="subcellular location">
    <subcellularLocation>
        <location evidence="1">Nucleus</location>
    </subcellularLocation>
</comment>
<name>A0A4C1Y3Z5_EUMVA</name>
<evidence type="ECO:0000256" key="6">
    <source>
        <dbReference type="ARBA" id="ARBA00023163"/>
    </source>
</evidence>
<keyword evidence="6" id="KW-0804">Transcription</keyword>
<evidence type="ECO:0000313" key="12">
    <source>
        <dbReference type="Proteomes" id="UP000299102"/>
    </source>
</evidence>
<dbReference type="GO" id="GO:0006368">
    <property type="term" value="P:transcription elongation by RNA polymerase II"/>
    <property type="evidence" value="ECO:0007669"/>
    <property type="project" value="TreeGrafter"/>
</dbReference>
<dbReference type="Gene3D" id="3.30.420.10">
    <property type="entry name" value="Ribonuclease H-like superfamily/Ribonuclease H"/>
    <property type="match status" value="1"/>
</dbReference>
<dbReference type="Pfam" id="PF00439">
    <property type="entry name" value="Bromodomain"/>
    <property type="match status" value="2"/>
</dbReference>
<keyword evidence="5 8" id="KW-0103">Bromodomain</keyword>
<feature type="compositionally biased region" description="Acidic residues" evidence="9">
    <location>
        <begin position="171"/>
        <end position="182"/>
    </location>
</feature>
<dbReference type="PANTHER" id="PTHR16062">
    <property type="entry name" value="SWI/SNF-RELATED"/>
    <property type="match status" value="1"/>
</dbReference>